<comment type="caution">
    <text evidence="1">The sequence shown here is derived from an EMBL/GenBank/DDBJ whole genome shotgun (WGS) entry which is preliminary data.</text>
</comment>
<dbReference type="AlphaFoldDB" id="A0A402B008"/>
<evidence type="ECO:0000313" key="1">
    <source>
        <dbReference type="EMBL" id="GCE24691.1"/>
    </source>
</evidence>
<dbReference type="EMBL" id="BIFT01000001">
    <property type="protein sequence ID" value="GCE24691.1"/>
    <property type="molecule type" value="Genomic_DNA"/>
</dbReference>
<keyword evidence="2" id="KW-1185">Reference proteome</keyword>
<reference evidence="2" key="1">
    <citation type="submission" date="2018-12" db="EMBL/GenBank/DDBJ databases">
        <title>Tengunoibacter tsumagoiensis gen. nov., sp. nov., Dictyobacter kobayashii sp. nov., D. alpinus sp. nov., and D. joshuensis sp. nov. and description of Dictyobacteraceae fam. nov. within the order Ktedonobacterales isolated from Tengu-no-mugimeshi.</title>
        <authorList>
            <person name="Wang C.M."/>
            <person name="Zheng Y."/>
            <person name="Sakai Y."/>
            <person name="Toyoda A."/>
            <person name="Minakuchi Y."/>
            <person name="Abe K."/>
            <person name="Yokota A."/>
            <person name="Yabe S."/>
        </authorList>
    </citation>
    <scope>NUCLEOTIDE SEQUENCE [LARGE SCALE GENOMIC DNA]</scope>
    <source>
        <strain evidence="2">Uno16</strain>
    </source>
</reference>
<accession>A0A402B008</accession>
<name>A0A402B008_9CHLR</name>
<gene>
    <name evidence="1" type="ORF">KDA_01750</name>
</gene>
<protein>
    <submittedName>
        <fullName evidence="1">Uncharacterized protein</fullName>
    </submittedName>
</protein>
<sequence length="50" mass="5976">MYHLKLYPIYGQCIRGGQEKFIKYSLKGGKGEKFSMRESRTYQDRTRLGR</sequence>
<proteinExistence type="predicted"/>
<organism evidence="1 2">
    <name type="scientific">Dictyobacter alpinus</name>
    <dbReference type="NCBI Taxonomy" id="2014873"/>
    <lineage>
        <taxon>Bacteria</taxon>
        <taxon>Bacillati</taxon>
        <taxon>Chloroflexota</taxon>
        <taxon>Ktedonobacteria</taxon>
        <taxon>Ktedonobacterales</taxon>
        <taxon>Dictyobacteraceae</taxon>
        <taxon>Dictyobacter</taxon>
    </lineage>
</organism>
<evidence type="ECO:0000313" key="2">
    <source>
        <dbReference type="Proteomes" id="UP000287171"/>
    </source>
</evidence>
<dbReference type="Proteomes" id="UP000287171">
    <property type="component" value="Unassembled WGS sequence"/>
</dbReference>